<dbReference type="Proteomes" id="UP001569153">
    <property type="component" value="Unassembled WGS sequence"/>
</dbReference>
<dbReference type="Gene3D" id="6.10.340.10">
    <property type="match status" value="1"/>
</dbReference>
<organism evidence="10 11">
    <name type="scientific">Vibrio cortegadensis</name>
    <dbReference type="NCBI Taxonomy" id="1328770"/>
    <lineage>
        <taxon>Bacteria</taxon>
        <taxon>Pseudomonadati</taxon>
        <taxon>Pseudomonadota</taxon>
        <taxon>Gammaproteobacteria</taxon>
        <taxon>Vibrionales</taxon>
        <taxon>Vibrionaceae</taxon>
        <taxon>Vibrio</taxon>
    </lineage>
</organism>
<feature type="transmembrane region" description="Helical" evidence="7">
    <location>
        <begin position="6"/>
        <end position="23"/>
    </location>
</feature>
<keyword evidence="4" id="KW-0378">Hydrolase</keyword>
<dbReference type="InterPro" id="IPR005467">
    <property type="entry name" value="His_kinase_dom"/>
</dbReference>
<keyword evidence="5" id="KW-0902">Two-component regulatory system</keyword>
<keyword evidence="11" id="KW-1185">Reference proteome</keyword>
<keyword evidence="7" id="KW-0812">Transmembrane</keyword>
<dbReference type="CDD" id="cd16922">
    <property type="entry name" value="HATPase_EvgS-ArcB-TorS-like"/>
    <property type="match status" value="1"/>
</dbReference>
<dbReference type="InterPro" id="IPR011006">
    <property type="entry name" value="CheY-like_superfamily"/>
</dbReference>
<dbReference type="SMART" id="SM00388">
    <property type="entry name" value="HisKA"/>
    <property type="match status" value="1"/>
</dbReference>
<dbReference type="InterPro" id="IPR004358">
    <property type="entry name" value="Sig_transdc_His_kin-like_C"/>
</dbReference>
<evidence type="ECO:0000313" key="10">
    <source>
        <dbReference type="EMBL" id="MEZ8195512.1"/>
    </source>
</evidence>
<feature type="domain" description="Histidine kinase" evidence="8">
    <location>
        <begin position="348"/>
        <end position="568"/>
    </location>
</feature>
<dbReference type="InterPro" id="IPR003661">
    <property type="entry name" value="HisK_dim/P_dom"/>
</dbReference>
<evidence type="ECO:0000256" key="4">
    <source>
        <dbReference type="ARBA" id="ARBA00022801"/>
    </source>
</evidence>
<keyword evidence="3 6" id="KW-0597">Phosphoprotein</keyword>
<dbReference type="CDD" id="cd17546">
    <property type="entry name" value="REC_hyHK_CKI1_RcsC-like"/>
    <property type="match status" value="1"/>
</dbReference>
<keyword evidence="10" id="KW-0067">ATP-binding</keyword>
<evidence type="ECO:0000256" key="3">
    <source>
        <dbReference type="ARBA" id="ARBA00022553"/>
    </source>
</evidence>
<evidence type="ECO:0000256" key="7">
    <source>
        <dbReference type="SAM" id="Phobius"/>
    </source>
</evidence>
<protein>
    <recommendedName>
        <fullName evidence="2">histidine kinase</fullName>
        <ecNumber evidence="2">2.7.13.3</ecNumber>
    </recommendedName>
</protein>
<dbReference type="Gene3D" id="3.40.50.2300">
    <property type="match status" value="1"/>
</dbReference>
<dbReference type="PANTHER" id="PTHR45339">
    <property type="entry name" value="HYBRID SIGNAL TRANSDUCTION HISTIDINE KINASE J"/>
    <property type="match status" value="1"/>
</dbReference>
<evidence type="ECO:0000256" key="6">
    <source>
        <dbReference type="PROSITE-ProRule" id="PRU00169"/>
    </source>
</evidence>
<evidence type="ECO:0000259" key="9">
    <source>
        <dbReference type="PROSITE" id="PS50110"/>
    </source>
</evidence>
<dbReference type="SMART" id="SM00387">
    <property type="entry name" value="HATPase_c"/>
    <property type="match status" value="1"/>
</dbReference>
<evidence type="ECO:0000256" key="5">
    <source>
        <dbReference type="ARBA" id="ARBA00023012"/>
    </source>
</evidence>
<evidence type="ECO:0000313" key="11">
    <source>
        <dbReference type="Proteomes" id="UP001569153"/>
    </source>
</evidence>
<evidence type="ECO:0000256" key="2">
    <source>
        <dbReference type="ARBA" id="ARBA00012438"/>
    </source>
</evidence>
<accession>A0ABV4M7L5</accession>
<comment type="caution">
    <text evidence="10">The sequence shown here is derived from an EMBL/GenBank/DDBJ whole genome shotgun (WGS) entry which is preliminary data.</text>
</comment>
<dbReference type="InterPro" id="IPR001789">
    <property type="entry name" value="Sig_transdc_resp-reg_receiver"/>
</dbReference>
<name>A0ABV4M7L5_9VIBR</name>
<dbReference type="SUPFAM" id="SSF52172">
    <property type="entry name" value="CheY-like"/>
    <property type="match status" value="1"/>
</dbReference>
<dbReference type="GO" id="GO:0005524">
    <property type="term" value="F:ATP binding"/>
    <property type="evidence" value="ECO:0007669"/>
    <property type="project" value="UniProtKB-KW"/>
</dbReference>
<keyword evidence="7" id="KW-0472">Membrane</keyword>
<dbReference type="Pfam" id="PF00512">
    <property type="entry name" value="HisKA"/>
    <property type="match status" value="1"/>
</dbReference>
<dbReference type="Pfam" id="PF02518">
    <property type="entry name" value="HATPase_c"/>
    <property type="match status" value="1"/>
</dbReference>
<dbReference type="Gene3D" id="1.10.287.130">
    <property type="match status" value="1"/>
</dbReference>
<dbReference type="SUPFAM" id="SSF47384">
    <property type="entry name" value="Homodimeric domain of signal transducing histidine kinase"/>
    <property type="match status" value="1"/>
</dbReference>
<feature type="modified residue" description="4-aspartylphosphate" evidence="6">
    <location>
        <position position="637"/>
    </location>
</feature>
<keyword evidence="10" id="KW-0547">Nucleotide-binding</keyword>
<dbReference type="Pfam" id="PF00072">
    <property type="entry name" value="Response_reg"/>
    <property type="match status" value="1"/>
</dbReference>
<dbReference type="Pfam" id="PF22673">
    <property type="entry name" value="MCP-like_PDC_1"/>
    <property type="match status" value="1"/>
</dbReference>
<gene>
    <name evidence="10" type="ORF">ACED38_11565</name>
</gene>
<dbReference type="InterPro" id="IPR036097">
    <property type="entry name" value="HisK_dim/P_sf"/>
</dbReference>
<feature type="transmembrane region" description="Helical" evidence="7">
    <location>
        <begin position="258"/>
        <end position="280"/>
    </location>
</feature>
<dbReference type="EC" id="2.7.13.3" evidence="2"/>
<evidence type="ECO:0000259" key="8">
    <source>
        <dbReference type="PROSITE" id="PS50109"/>
    </source>
</evidence>
<dbReference type="Gene3D" id="3.30.450.20">
    <property type="entry name" value="PAS domain"/>
    <property type="match status" value="1"/>
</dbReference>
<reference evidence="10 11" key="1">
    <citation type="submission" date="2024-06" db="EMBL/GenBank/DDBJ databases">
        <authorList>
            <person name="Steensen K."/>
            <person name="Seneca J."/>
            <person name="Bartlau N."/>
            <person name="Yu A.X."/>
            <person name="Polz M.F."/>
        </authorList>
    </citation>
    <scope>NUCLEOTIDE SEQUENCE [LARGE SCALE GENOMIC DNA]</scope>
    <source>
        <strain evidence="10 11">FF146</strain>
    </source>
</reference>
<dbReference type="PANTHER" id="PTHR45339:SF1">
    <property type="entry name" value="HYBRID SIGNAL TRANSDUCTION HISTIDINE KINASE J"/>
    <property type="match status" value="1"/>
</dbReference>
<sequence>MIALGLYLCFFIAIIGSVTYWVVEPPVRDKLVRNLDLRSELLSAQINEPLNSSLGVLFSIVGIVQTDQTQEKLDEVFRSIFLLSDNIVVSGGIWPQPYSIDRNIPYSSLFYNRSNTGEIDQIVSWNNPEAAGYHKESWYTEVAGRPEKTISWSDVYIDSYTHIQMITASTPYYLKGQFAGVATVDLSLAGLIEFVKKHAEQYDLGVVLRDNYGKILTEHNFKVVDNIYISRYTFGAFDWQIEVVNSKRLVSDEVFEQVMNIELGIVPLLLICVMAGYYLLSRYLINPITVIARKVDESKQGGIIEIAYSSRDEIRHLVDAFNEKTVYLEEEKIKAQASTEAKSLFLATLSHEIRTPMNGVLGTAQILLKTELTEAQEKYLRTLYDSGEHMMTLLNEILDFSKIEQGHLELDRSGFPIDSIVGSINSVYYTLCTEKGLQFKVYSEIPTGRWYYSDKARLRQILFNLLNNAVKFTSRGFVEVYLKEYEEDGSEFLSIRVKDTGIGISKEAQKRIFNPFEQAESSTTRRFGGTGLGLTIVKRIAELMGGGVSVVSEEEIGTSFEVKVKIAACKPGSKQSLLQQKLDYSGLRVLIVEDNRTNTIIIETFMKNKGFECVCVGNGEEALQIVAEQKFDLILMDNHMPVMDGVESISGIRSLSPPMSTVLIFGCTADVFRETRERMLGVGADYIIAKPIDERELDDALYRYARKLYQYQTESTAVKNVEELLVQFFIELENLHISQASATLDQLKHLCSRPISPALAILLQNIESSLQLNAVPKQSDLDQLTLLLINN</sequence>
<dbReference type="CDD" id="cd12913">
    <property type="entry name" value="PDC1_MCP_like"/>
    <property type="match status" value="1"/>
</dbReference>
<keyword evidence="7" id="KW-1133">Transmembrane helix</keyword>
<dbReference type="InterPro" id="IPR003594">
    <property type="entry name" value="HATPase_dom"/>
</dbReference>
<comment type="catalytic activity">
    <reaction evidence="1">
        <text>ATP + protein L-histidine = ADP + protein N-phospho-L-histidine.</text>
        <dbReference type="EC" id="2.7.13.3"/>
    </reaction>
</comment>
<dbReference type="PROSITE" id="PS50109">
    <property type="entry name" value="HIS_KIN"/>
    <property type="match status" value="1"/>
</dbReference>
<proteinExistence type="predicted"/>
<evidence type="ECO:0000256" key="1">
    <source>
        <dbReference type="ARBA" id="ARBA00000085"/>
    </source>
</evidence>
<dbReference type="SMART" id="SM00448">
    <property type="entry name" value="REC"/>
    <property type="match status" value="1"/>
</dbReference>
<dbReference type="PROSITE" id="PS50110">
    <property type="entry name" value="RESPONSE_REGULATORY"/>
    <property type="match status" value="1"/>
</dbReference>
<dbReference type="EMBL" id="JBGOOT010000008">
    <property type="protein sequence ID" value="MEZ8195512.1"/>
    <property type="molecule type" value="Genomic_DNA"/>
</dbReference>
<dbReference type="Gene3D" id="3.30.565.10">
    <property type="entry name" value="Histidine kinase-like ATPase, C-terminal domain"/>
    <property type="match status" value="1"/>
</dbReference>
<dbReference type="SUPFAM" id="SSF55874">
    <property type="entry name" value="ATPase domain of HSP90 chaperone/DNA topoisomerase II/histidine kinase"/>
    <property type="match status" value="1"/>
</dbReference>
<dbReference type="InterPro" id="IPR036890">
    <property type="entry name" value="HATPase_C_sf"/>
</dbReference>
<dbReference type="PRINTS" id="PR00344">
    <property type="entry name" value="BCTRLSENSOR"/>
</dbReference>
<dbReference type="CDD" id="cd00082">
    <property type="entry name" value="HisKA"/>
    <property type="match status" value="1"/>
</dbReference>
<feature type="domain" description="Response regulatory" evidence="9">
    <location>
        <begin position="588"/>
        <end position="705"/>
    </location>
</feature>